<dbReference type="InterPro" id="IPR000601">
    <property type="entry name" value="PKD_dom"/>
</dbReference>
<dbReference type="InterPro" id="IPR035986">
    <property type="entry name" value="PKD_dom_sf"/>
</dbReference>
<dbReference type="InterPro" id="IPR026444">
    <property type="entry name" value="Secre_tail"/>
</dbReference>
<evidence type="ECO:0000259" key="1">
    <source>
        <dbReference type="PROSITE" id="PS50093"/>
    </source>
</evidence>
<dbReference type="SUPFAM" id="SSF49299">
    <property type="entry name" value="PKD domain"/>
    <property type="match status" value="1"/>
</dbReference>
<feature type="domain" description="PKD" evidence="1">
    <location>
        <begin position="418"/>
        <end position="450"/>
    </location>
</feature>
<dbReference type="NCBIfam" id="TIGR04183">
    <property type="entry name" value="Por_Secre_tail"/>
    <property type="match status" value="1"/>
</dbReference>
<dbReference type="OrthoDB" id="9770276at2"/>
<dbReference type="Proteomes" id="UP000240621">
    <property type="component" value="Unassembled WGS sequence"/>
</dbReference>
<organism evidence="3 4">
    <name type="scientific">Prolixibacter denitrificans</name>
    <dbReference type="NCBI Taxonomy" id="1541063"/>
    <lineage>
        <taxon>Bacteria</taxon>
        <taxon>Pseudomonadati</taxon>
        <taxon>Bacteroidota</taxon>
        <taxon>Bacteroidia</taxon>
        <taxon>Marinilabiliales</taxon>
        <taxon>Prolixibacteraceae</taxon>
        <taxon>Prolixibacter</taxon>
    </lineage>
</organism>
<name>A0A2P8CH17_9BACT</name>
<dbReference type="Pfam" id="PF18962">
    <property type="entry name" value="Por_Secre_tail"/>
    <property type="match status" value="1"/>
</dbReference>
<dbReference type="InterPro" id="IPR022409">
    <property type="entry name" value="PKD/Chitinase_dom"/>
</dbReference>
<dbReference type="Gene3D" id="2.60.40.10">
    <property type="entry name" value="Immunoglobulins"/>
    <property type="match status" value="1"/>
</dbReference>
<dbReference type="PROSITE" id="PS50093">
    <property type="entry name" value="PKD"/>
    <property type="match status" value="1"/>
</dbReference>
<dbReference type="EMBL" id="BLAU01000001">
    <property type="protein sequence ID" value="GET20455.1"/>
    <property type="molecule type" value="Genomic_DNA"/>
</dbReference>
<dbReference type="Pfam" id="PF18911">
    <property type="entry name" value="PKD_4"/>
    <property type="match status" value="1"/>
</dbReference>
<dbReference type="CDD" id="cd00146">
    <property type="entry name" value="PKD"/>
    <property type="match status" value="1"/>
</dbReference>
<evidence type="ECO:0000313" key="2">
    <source>
        <dbReference type="EMBL" id="GET20455.1"/>
    </source>
</evidence>
<evidence type="ECO:0000313" key="3">
    <source>
        <dbReference type="EMBL" id="PSK84280.1"/>
    </source>
</evidence>
<dbReference type="RefSeq" id="WP_106540890.1">
    <property type="nucleotide sequence ID" value="NZ_BLAU01000001.1"/>
</dbReference>
<reference evidence="2 5" key="2">
    <citation type="submission" date="2019-10" db="EMBL/GenBank/DDBJ databases">
        <title>Prolixibacter strains distinguished by the presence of nitrate reductase genes were adept at nitrate-dependent anaerobic corrosion of metallic iron and carbon steel.</title>
        <authorList>
            <person name="Iino T."/>
            <person name="Shono N."/>
            <person name="Ito K."/>
            <person name="Nakamura R."/>
            <person name="Sueoka K."/>
            <person name="Harayama S."/>
            <person name="Ohkuma M."/>
        </authorList>
    </citation>
    <scope>NUCLEOTIDE SEQUENCE [LARGE SCALE GENOMIC DNA]</scope>
    <source>
        <strain evidence="2 5">MIC1-1</strain>
    </source>
</reference>
<protein>
    <submittedName>
        <fullName evidence="3">Putative secreted protein (Por secretion system target)</fullName>
    </submittedName>
</protein>
<evidence type="ECO:0000313" key="4">
    <source>
        <dbReference type="Proteomes" id="UP000240621"/>
    </source>
</evidence>
<keyword evidence="5" id="KW-1185">Reference proteome</keyword>
<dbReference type="AlphaFoldDB" id="A0A2P8CH17"/>
<dbReference type="EMBL" id="PYGC01000002">
    <property type="protein sequence ID" value="PSK84280.1"/>
    <property type="molecule type" value="Genomic_DNA"/>
</dbReference>
<reference evidence="3 4" key="1">
    <citation type="submission" date="2018-03" db="EMBL/GenBank/DDBJ databases">
        <title>Genomic Encyclopedia of Archaeal and Bacterial Type Strains, Phase II (KMG-II): from individual species to whole genera.</title>
        <authorList>
            <person name="Goeker M."/>
        </authorList>
    </citation>
    <scope>NUCLEOTIDE SEQUENCE [LARGE SCALE GENOMIC DNA]</scope>
    <source>
        <strain evidence="3 4">DSM 27267</strain>
    </source>
</reference>
<dbReference type="SMART" id="SM00089">
    <property type="entry name" value="PKD"/>
    <property type="match status" value="3"/>
</dbReference>
<dbReference type="InterPro" id="IPR013783">
    <property type="entry name" value="Ig-like_fold"/>
</dbReference>
<comment type="caution">
    <text evidence="3">The sequence shown here is derived from an EMBL/GenBank/DDBJ whole genome shotgun (WGS) entry which is preliminary data.</text>
</comment>
<evidence type="ECO:0000313" key="5">
    <source>
        <dbReference type="Proteomes" id="UP000396862"/>
    </source>
</evidence>
<accession>A0A2P8CH17</accession>
<proteinExistence type="predicted"/>
<gene>
    <name evidence="3" type="ORF">CLV93_10264</name>
    <name evidence="2" type="ORF">JCM18694_07010</name>
</gene>
<sequence length="1183" mass="127972">MKRLLLLAILWLWLVPLLGQNKVTGYEYWFDTNDAGKVRVDLPSPLPVIDVELDLSVSTLADGVHIVNFRFLDENSAWTPVLTRQFIKRTASTLTHNLVASQYWFDNDVGNAVTSLFPPTDIMNIDDQVDVSALTDGVHTLNFRVRDENGIWTPLATRQFVKRVDLGASQKIIAHQYWFDKDFGNAVTTTVPAADAVTFDEAIDISSLSDGVHTLNFRSLSESQKWSPVLTKQFVKRDGATKPHNLVRYQYWFDRDYPNAITTDIPATATLGVDNTIDVSGLNEGVHLLNYRVQDESGIWSSLQSKQFIVRGQSSSPALITQYRYWFDDDMSSMDTVILEQPVAVLAFDANIDVSAIPIGTGHLAHFQAMDSEGKWSPVVSREFERKAVPKAQFTADIVEGCQPLDVTFTNTSRDADAFYWDFGDGQTSTETSPVHQYETAGTFSVKLVAIYTTDNLKDSVAIDNYITVHANPTLDLVPDVAFCEGSSVTIDAATGFTSYEWNEVPGTESLTTDTAGTYVLKVTDEFGCSATDTITATVNALPNLNLGPDIQLCQGESATLKAPSDFQTYEWNEVTGVDSLVVNSQATYTLVVNDNNGCQASDDVLVTVNDLPTVDLGPDVAFCQGSSITITAESGFASYEWNDVAGTESLIISTEGTYVLKVTNASGCSASDTIVATVNPMPTLDLGPDIQLCQGESATLKAPSDFQTYEWNGVTGVDSLVVNSQATYTLVVTDNNGCQASDDALVTVNDLPTVDLGPDIAFCEGSSITITAESGFTSYEWNDVAGTESLTIDTEGTYVLKVTNASGCSASDTIVATVNPLPTLELGPDIQLCQGESATLKAPSDFETYEWNGVTGVDSLVVNSQATYTLVVTDNNGCQASDDVLVTVNELPTVDLGPDVAFCEGSSITITAESGFASYEWNNVVGTESMTIDSEGTYVLKVTNASGCSASDTIVAIVNPLPTVDLGPDLAFCEGSSVVLTGPSEMVSYAWNQVVGTEEQEVFSAGEVVLVVGDDNGCFNRDTILVSVNSLPATPTLTQNEDTLISNFTGINHWYFNDAEIQDELSDQYVISQSGDFFAVAESDAGCLSDPSAVLSVICSDVPDISLSDIRLYPNPTKGKVRIVSSSGIDELDLYAISGSRLIHLENKGTEVTLDLQNQMDGIYLLHIKQNSRVYQFKLLKQ</sequence>
<dbReference type="Proteomes" id="UP000396862">
    <property type="component" value="Unassembled WGS sequence"/>
</dbReference>